<evidence type="ECO:0000256" key="11">
    <source>
        <dbReference type="SAM" id="MobiDB-lite"/>
    </source>
</evidence>
<reference evidence="15" key="1">
    <citation type="submission" date="2022-11" db="EMBL/GenBank/DDBJ databases">
        <authorList>
            <person name="Petersen C."/>
        </authorList>
    </citation>
    <scope>NUCLEOTIDE SEQUENCE</scope>
    <source>
        <strain evidence="15">IBT 23319</strain>
    </source>
</reference>
<keyword evidence="4 9" id="KW-0479">Metal-binding</keyword>
<evidence type="ECO:0000256" key="3">
    <source>
        <dbReference type="ARBA" id="ARBA00014422"/>
    </source>
</evidence>
<dbReference type="InterPro" id="IPR011766">
    <property type="entry name" value="TPP_enzyme_TPP-bd"/>
</dbReference>
<dbReference type="CDD" id="cd07038">
    <property type="entry name" value="TPP_PYR_PDC_IPDC_like"/>
    <property type="match status" value="1"/>
</dbReference>
<dbReference type="OrthoDB" id="3970464at2759"/>
<comment type="cofactor">
    <cofactor evidence="9">
        <name>Mg(2+)</name>
        <dbReference type="ChEBI" id="CHEBI:18420"/>
    </cofactor>
    <text evidence="9">Binds 1 Mg(2+) per subunit.</text>
</comment>
<dbReference type="PANTHER" id="PTHR43452">
    <property type="entry name" value="PYRUVATE DECARBOXYLASE"/>
    <property type="match status" value="1"/>
</dbReference>
<comment type="cofactor">
    <cofactor evidence="1">
        <name>thiamine diphosphate</name>
        <dbReference type="ChEBI" id="CHEBI:58937"/>
    </cofactor>
</comment>
<dbReference type="GeneID" id="81388828"/>
<comment type="similarity">
    <text evidence="2 10">Belongs to the TPP enzyme family.</text>
</comment>
<dbReference type="Gene3D" id="3.40.50.970">
    <property type="match status" value="2"/>
</dbReference>
<protein>
    <recommendedName>
        <fullName evidence="3">Pyruvate decarboxylase</fullName>
    </recommendedName>
</protein>
<dbReference type="GO" id="GO:0004737">
    <property type="term" value="F:pyruvate decarboxylase activity"/>
    <property type="evidence" value="ECO:0007669"/>
    <property type="project" value="TreeGrafter"/>
</dbReference>
<dbReference type="EMBL" id="JAPQKT010000009">
    <property type="protein sequence ID" value="KAJ5221869.1"/>
    <property type="molecule type" value="Genomic_DNA"/>
</dbReference>
<keyword evidence="7 10" id="KW-0786">Thiamine pyrophosphate</keyword>
<evidence type="ECO:0000313" key="15">
    <source>
        <dbReference type="EMBL" id="KAJ5221869.1"/>
    </source>
</evidence>
<dbReference type="Proteomes" id="UP001147733">
    <property type="component" value="Unassembled WGS sequence"/>
</dbReference>
<keyword evidence="5" id="KW-0210">Decarboxylase</keyword>
<evidence type="ECO:0000256" key="7">
    <source>
        <dbReference type="ARBA" id="ARBA00023052"/>
    </source>
</evidence>
<feature type="binding site" evidence="9">
    <location>
        <position position="420"/>
    </location>
    <ligand>
        <name>Mg(2+)</name>
        <dbReference type="ChEBI" id="CHEBI:18420"/>
    </ligand>
</feature>
<dbReference type="InterPro" id="IPR012000">
    <property type="entry name" value="Thiamin_PyroP_enz_cen_dom"/>
</dbReference>
<dbReference type="AlphaFoldDB" id="A0A9W9TGT4"/>
<dbReference type="Pfam" id="PF00205">
    <property type="entry name" value="TPP_enzyme_M"/>
    <property type="match status" value="1"/>
</dbReference>
<feature type="region of interest" description="Disordered" evidence="11">
    <location>
        <begin position="337"/>
        <end position="367"/>
    </location>
</feature>
<evidence type="ECO:0000256" key="6">
    <source>
        <dbReference type="ARBA" id="ARBA00022842"/>
    </source>
</evidence>
<feature type="domain" description="Thiamine pyrophosphate enzyme N-terminal TPP-binding" evidence="14">
    <location>
        <begin position="1"/>
        <end position="104"/>
    </location>
</feature>
<dbReference type="GO" id="GO:0000287">
    <property type="term" value="F:magnesium ion binding"/>
    <property type="evidence" value="ECO:0007669"/>
    <property type="project" value="InterPro"/>
</dbReference>
<dbReference type="SUPFAM" id="SSF52467">
    <property type="entry name" value="DHS-like NAD/FAD-binding domain"/>
    <property type="match status" value="1"/>
</dbReference>
<organism evidence="15 16">
    <name type="scientific">Penicillium citrinum</name>
    <dbReference type="NCBI Taxonomy" id="5077"/>
    <lineage>
        <taxon>Eukaryota</taxon>
        <taxon>Fungi</taxon>
        <taxon>Dikarya</taxon>
        <taxon>Ascomycota</taxon>
        <taxon>Pezizomycotina</taxon>
        <taxon>Eurotiomycetes</taxon>
        <taxon>Eurotiomycetidae</taxon>
        <taxon>Eurotiales</taxon>
        <taxon>Aspergillaceae</taxon>
        <taxon>Penicillium</taxon>
    </lineage>
</organism>
<keyword evidence="16" id="KW-1185">Reference proteome</keyword>
<feature type="binding site" evidence="9">
    <location>
        <position position="449"/>
    </location>
    <ligand>
        <name>Mg(2+)</name>
        <dbReference type="ChEBI" id="CHEBI:18420"/>
    </ligand>
</feature>
<feature type="binding site" evidence="9">
    <location>
        <position position="447"/>
    </location>
    <ligand>
        <name>Mg(2+)</name>
        <dbReference type="ChEBI" id="CHEBI:18420"/>
    </ligand>
</feature>
<keyword evidence="8" id="KW-0456">Lyase</keyword>
<dbReference type="InterPro" id="IPR047213">
    <property type="entry name" value="TPP_PYR_PDC_IPDC-like"/>
</dbReference>
<dbReference type="SUPFAM" id="SSF52518">
    <property type="entry name" value="Thiamin diphosphate-binding fold (THDP-binding)"/>
    <property type="match status" value="2"/>
</dbReference>
<gene>
    <name evidence="15" type="ORF">N7469_010756</name>
</gene>
<dbReference type="Gene3D" id="3.40.50.1220">
    <property type="entry name" value="TPP-binding domain"/>
    <property type="match status" value="1"/>
</dbReference>
<dbReference type="GO" id="GO:0000949">
    <property type="term" value="P:aromatic amino acid family catabolic process to alcohol via Ehrlich pathway"/>
    <property type="evidence" value="ECO:0007669"/>
    <property type="project" value="TreeGrafter"/>
</dbReference>
<dbReference type="Pfam" id="PF02775">
    <property type="entry name" value="TPP_enzyme_C"/>
    <property type="match status" value="1"/>
</dbReference>
<evidence type="ECO:0000256" key="8">
    <source>
        <dbReference type="ARBA" id="ARBA00023239"/>
    </source>
</evidence>
<dbReference type="GO" id="GO:0005829">
    <property type="term" value="C:cytosol"/>
    <property type="evidence" value="ECO:0007669"/>
    <property type="project" value="TreeGrafter"/>
</dbReference>
<dbReference type="InterPro" id="IPR029061">
    <property type="entry name" value="THDP-binding"/>
</dbReference>
<evidence type="ECO:0000256" key="10">
    <source>
        <dbReference type="RuleBase" id="RU362132"/>
    </source>
</evidence>
<name>A0A9W9TGT4_PENCI</name>
<dbReference type="InterPro" id="IPR029035">
    <property type="entry name" value="DHS-like_NAD/FAD-binding_dom"/>
</dbReference>
<dbReference type="PANTHER" id="PTHR43452:SF30">
    <property type="entry name" value="PYRUVATE DECARBOXYLASE ISOZYME 1-RELATED"/>
    <property type="match status" value="1"/>
</dbReference>
<dbReference type="Pfam" id="PF02776">
    <property type="entry name" value="TPP_enzyme_N"/>
    <property type="match status" value="1"/>
</dbReference>
<sequence>MHLAEYLFRRLYELNIRSVFGVPGDFNLVALDYIGKCGLNWVGNVNELNAGYAADGYARVKGISAIFTTFGVGELSALNAIAGASAEFVPVIHVVGFPSTTAKEKRLPMHHTLGDGDYELFMEMSARISSAVAFLDSTKDARKMIDETIIQCARSSKPVYIGLPMDLVQAEIDATSLATPLPLEDSHSNPVVEEDKAISAVMNRISMARSPVILVDSLAGRWNGLHPTRAFVEKSNIPCFSFPMAKGVIDEGLPQFRGIYSASASEPGIEEQVQMSDLIIHIGPRATDLNTAGLKNELSHIETISFQRDSILMKENSFSNLRMNGVLRRLSETFCSTRSNSMSSSSGSGTSSMRSEESTKTDPNIDFEDSMNALLGRKVKSSPLVTQDRLWKREEHLLHESKSQKAPPPRKRRMILFIGDGSFQMTAQEVSTMVRHKLGVIIFVICNDGYTIERMIHGWDKSYNDIQPWDFQMLPAVFKPEPDSVRTYSVHTEADLDALLTDPQFGPASNFGDKQPPPLRLVEVHMAKEDAPQSLHKMVDAICGKKK</sequence>
<feature type="compositionally biased region" description="Low complexity" evidence="11">
    <location>
        <begin position="337"/>
        <end position="353"/>
    </location>
</feature>
<evidence type="ECO:0000256" key="1">
    <source>
        <dbReference type="ARBA" id="ARBA00001964"/>
    </source>
</evidence>
<evidence type="ECO:0000259" key="14">
    <source>
        <dbReference type="Pfam" id="PF02776"/>
    </source>
</evidence>
<evidence type="ECO:0000259" key="12">
    <source>
        <dbReference type="Pfam" id="PF00205"/>
    </source>
</evidence>
<evidence type="ECO:0000256" key="2">
    <source>
        <dbReference type="ARBA" id="ARBA00007812"/>
    </source>
</evidence>
<dbReference type="GO" id="GO:0030976">
    <property type="term" value="F:thiamine pyrophosphate binding"/>
    <property type="evidence" value="ECO:0007669"/>
    <property type="project" value="InterPro"/>
</dbReference>
<evidence type="ECO:0000313" key="16">
    <source>
        <dbReference type="Proteomes" id="UP001147733"/>
    </source>
</evidence>
<keyword evidence="6 9" id="KW-0460">Magnesium</keyword>
<reference evidence="15" key="2">
    <citation type="journal article" date="2023" name="IMA Fungus">
        <title>Comparative genomic study of the Penicillium genus elucidates a diverse pangenome and 15 lateral gene transfer events.</title>
        <authorList>
            <person name="Petersen C."/>
            <person name="Sorensen T."/>
            <person name="Nielsen M.R."/>
            <person name="Sondergaard T.E."/>
            <person name="Sorensen J.L."/>
            <person name="Fitzpatrick D.A."/>
            <person name="Frisvad J.C."/>
            <person name="Nielsen K.L."/>
        </authorList>
    </citation>
    <scope>NUCLEOTIDE SEQUENCE</scope>
    <source>
        <strain evidence="15">IBT 23319</strain>
    </source>
</reference>
<dbReference type="PIRSF" id="PIRSF036565">
    <property type="entry name" value="Pyruvt_ip_decrb"/>
    <property type="match status" value="1"/>
</dbReference>
<accession>A0A9W9TGT4</accession>
<comment type="caution">
    <text evidence="15">The sequence shown here is derived from an EMBL/GenBank/DDBJ whole genome shotgun (WGS) entry which is preliminary data.</text>
</comment>
<evidence type="ECO:0000256" key="4">
    <source>
        <dbReference type="ARBA" id="ARBA00022723"/>
    </source>
</evidence>
<evidence type="ECO:0000259" key="13">
    <source>
        <dbReference type="Pfam" id="PF02775"/>
    </source>
</evidence>
<dbReference type="FunFam" id="3.40.50.970:FF:000019">
    <property type="entry name" value="Pyruvate decarboxylase isozyme"/>
    <property type="match status" value="1"/>
</dbReference>
<dbReference type="RefSeq" id="XP_056496792.1">
    <property type="nucleotide sequence ID" value="XM_056649661.1"/>
</dbReference>
<proteinExistence type="inferred from homology"/>
<feature type="domain" description="Thiamine pyrophosphate enzyme central" evidence="12">
    <location>
        <begin position="198"/>
        <end position="316"/>
    </location>
</feature>
<evidence type="ECO:0000256" key="9">
    <source>
        <dbReference type="PIRSR" id="PIRSR036565-2"/>
    </source>
</evidence>
<dbReference type="InterPro" id="IPR012110">
    <property type="entry name" value="PDC/IPDC-like"/>
</dbReference>
<dbReference type="InterPro" id="IPR012001">
    <property type="entry name" value="Thiamin_PyroP_enz_TPP-bd_dom"/>
</dbReference>
<dbReference type="GO" id="GO:0005634">
    <property type="term" value="C:nucleus"/>
    <property type="evidence" value="ECO:0007669"/>
    <property type="project" value="TreeGrafter"/>
</dbReference>
<feature type="domain" description="Thiamine pyrophosphate enzyme TPP-binding" evidence="13">
    <location>
        <begin position="411"/>
        <end position="458"/>
    </location>
</feature>
<evidence type="ECO:0000256" key="5">
    <source>
        <dbReference type="ARBA" id="ARBA00022793"/>
    </source>
</evidence>